<sequence length="97" mass="9989">MMDRIGPAGLAGFLAIAWAGACSEGQVGGSPSAPAVPAPAAEPNAQDTLEDEDTGLPVGALAPSFSLKDQEGKQRSLDEFLIEGKTVALVFFRSADW</sequence>
<dbReference type="RefSeq" id="WP_126724052.1">
    <property type="nucleotide sequence ID" value="NZ_RYZH01000005.1"/>
</dbReference>
<protein>
    <submittedName>
        <fullName evidence="2">Redoxin domain-containing protein</fullName>
    </submittedName>
</protein>
<dbReference type="InterPro" id="IPR036249">
    <property type="entry name" value="Thioredoxin-like_sf"/>
</dbReference>
<dbReference type="Gene3D" id="3.40.30.10">
    <property type="entry name" value="Glutaredoxin"/>
    <property type="match status" value="1"/>
</dbReference>
<dbReference type="PROSITE" id="PS51257">
    <property type="entry name" value="PROKAR_LIPOPROTEIN"/>
    <property type="match status" value="1"/>
</dbReference>
<reference evidence="2 3" key="2">
    <citation type="submission" date="2019-01" db="EMBL/GenBank/DDBJ databases">
        <title>Tautonia sociabilis, a novel thermotolerant planctomycete of Isosphaeraceae family, isolated from a 4000 m deep subterranean habitat.</title>
        <authorList>
            <person name="Kovaleva O.L."/>
            <person name="Elcheninov A.G."/>
            <person name="Van Heerden E."/>
            <person name="Toshchakov S.V."/>
            <person name="Novikov A."/>
            <person name="Bonch-Osmolovskaya E.A."/>
            <person name="Kublanov I.V."/>
        </authorList>
    </citation>
    <scope>NUCLEOTIDE SEQUENCE [LARGE SCALE GENOMIC DNA]</scope>
    <source>
        <strain evidence="2 3">GM2012</strain>
    </source>
</reference>
<evidence type="ECO:0000313" key="3">
    <source>
        <dbReference type="Proteomes" id="UP000280296"/>
    </source>
</evidence>
<name>A0A432MPW6_9BACT</name>
<feature type="region of interest" description="Disordered" evidence="1">
    <location>
        <begin position="24"/>
        <end position="55"/>
    </location>
</feature>
<comment type="caution">
    <text evidence="2">The sequence shown here is derived from an EMBL/GenBank/DDBJ whole genome shotgun (WGS) entry which is preliminary data.</text>
</comment>
<reference evidence="2 3" key="1">
    <citation type="submission" date="2018-12" db="EMBL/GenBank/DDBJ databases">
        <authorList>
            <person name="Toschakov S.V."/>
        </authorList>
    </citation>
    <scope>NUCLEOTIDE SEQUENCE [LARGE SCALE GENOMIC DNA]</scope>
    <source>
        <strain evidence="2 3">GM2012</strain>
    </source>
</reference>
<organism evidence="2 3">
    <name type="scientific">Tautonia sociabilis</name>
    <dbReference type="NCBI Taxonomy" id="2080755"/>
    <lineage>
        <taxon>Bacteria</taxon>
        <taxon>Pseudomonadati</taxon>
        <taxon>Planctomycetota</taxon>
        <taxon>Planctomycetia</taxon>
        <taxon>Isosphaerales</taxon>
        <taxon>Isosphaeraceae</taxon>
        <taxon>Tautonia</taxon>
    </lineage>
</organism>
<dbReference type="OrthoDB" id="9809746at2"/>
<feature type="compositionally biased region" description="Low complexity" evidence="1">
    <location>
        <begin position="31"/>
        <end position="45"/>
    </location>
</feature>
<keyword evidence="3" id="KW-1185">Reference proteome</keyword>
<gene>
    <name evidence="2" type="ORF">TsocGM_04175</name>
</gene>
<dbReference type="AlphaFoldDB" id="A0A432MPW6"/>
<dbReference type="EMBL" id="RYZH01000005">
    <property type="protein sequence ID" value="RUL89058.1"/>
    <property type="molecule type" value="Genomic_DNA"/>
</dbReference>
<dbReference type="Proteomes" id="UP000280296">
    <property type="component" value="Unassembled WGS sequence"/>
</dbReference>
<dbReference type="SUPFAM" id="SSF52833">
    <property type="entry name" value="Thioredoxin-like"/>
    <property type="match status" value="1"/>
</dbReference>
<accession>A0A432MPW6</accession>
<evidence type="ECO:0000313" key="2">
    <source>
        <dbReference type="EMBL" id="RUL89058.1"/>
    </source>
</evidence>
<proteinExistence type="predicted"/>
<evidence type="ECO:0000256" key="1">
    <source>
        <dbReference type="SAM" id="MobiDB-lite"/>
    </source>
</evidence>